<reference evidence="9" key="2">
    <citation type="submission" date="2025-09" db="UniProtKB">
        <authorList>
            <consortium name="Ensembl"/>
        </authorList>
    </citation>
    <scope>IDENTIFICATION</scope>
</reference>
<feature type="domain" description="ARID" evidence="8">
    <location>
        <begin position="54"/>
        <end position="146"/>
    </location>
</feature>
<organism evidence="9 10">
    <name type="scientific">Paramormyrops kingsleyae</name>
    <dbReference type="NCBI Taxonomy" id="1676925"/>
    <lineage>
        <taxon>Eukaryota</taxon>
        <taxon>Metazoa</taxon>
        <taxon>Chordata</taxon>
        <taxon>Craniata</taxon>
        <taxon>Vertebrata</taxon>
        <taxon>Euteleostomi</taxon>
        <taxon>Actinopterygii</taxon>
        <taxon>Neopterygii</taxon>
        <taxon>Teleostei</taxon>
        <taxon>Osteoglossocephala</taxon>
        <taxon>Osteoglossomorpha</taxon>
        <taxon>Osteoglossiformes</taxon>
        <taxon>Mormyridae</taxon>
        <taxon>Paramormyrops</taxon>
    </lineage>
</organism>
<dbReference type="GO" id="GO:0000976">
    <property type="term" value="F:transcription cis-regulatory region binding"/>
    <property type="evidence" value="ECO:0007669"/>
    <property type="project" value="TreeGrafter"/>
</dbReference>
<dbReference type="PROSITE" id="PS51011">
    <property type="entry name" value="ARID"/>
    <property type="match status" value="1"/>
</dbReference>
<evidence type="ECO:0000313" key="10">
    <source>
        <dbReference type="Proteomes" id="UP000261540"/>
    </source>
</evidence>
<feature type="compositionally biased region" description="Basic and acidic residues" evidence="7">
    <location>
        <begin position="164"/>
        <end position="198"/>
    </location>
</feature>
<evidence type="ECO:0000256" key="3">
    <source>
        <dbReference type="ARBA" id="ARBA00023125"/>
    </source>
</evidence>
<evidence type="ECO:0000313" key="9">
    <source>
        <dbReference type="Ensembl" id="ENSPKIP00000009914.1"/>
    </source>
</evidence>
<feature type="region of interest" description="Disordered" evidence="7">
    <location>
        <begin position="143"/>
        <end position="198"/>
    </location>
</feature>
<comment type="subcellular location">
    <subcellularLocation>
        <location evidence="1">Nucleus</location>
    </subcellularLocation>
</comment>
<dbReference type="FunFam" id="1.10.150.60:FF:000004">
    <property type="entry name" value="AT-rich interactive domain-containing protein 5B"/>
    <property type="match status" value="1"/>
</dbReference>
<dbReference type="KEGG" id="pki:111857468"/>
<evidence type="ECO:0000256" key="1">
    <source>
        <dbReference type="ARBA" id="ARBA00004123"/>
    </source>
</evidence>
<evidence type="ECO:0000256" key="4">
    <source>
        <dbReference type="ARBA" id="ARBA00023159"/>
    </source>
</evidence>
<dbReference type="Ensembl" id="ENSPKIT00000034027.1">
    <property type="protein sequence ID" value="ENSPKIP00000009914.1"/>
    <property type="gene ID" value="ENSPKIG00000024825.1"/>
</dbReference>
<dbReference type="PANTHER" id="PTHR13964">
    <property type="entry name" value="RBP-RELATED"/>
    <property type="match status" value="1"/>
</dbReference>
<dbReference type="GO" id="GO:0006357">
    <property type="term" value="P:regulation of transcription by RNA polymerase II"/>
    <property type="evidence" value="ECO:0007669"/>
    <property type="project" value="TreeGrafter"/>
</dbReference>
<keyword evidence="5" id="KW-0804">Transcription</keyword>
<dbReference type="AlphaFoldDB" id="A0A3B3QVH2"/>
<dbReference type="SUPFAM" id="SSF46774">
    <property type="entry name" value="ARID-like"/>
    <property type="match status" value="1"/>
</dbReference>
<name>A0A3B3QVH2_9TELE</name>
<dbReference type="SMART" id="SM01014">
    <property type="entry name" value="ARID"/>
    <property type="match status" value="1"/>
</dbReference>
<dbReference type="PANTHER" id="PTHR13964:SF25">
    <property type="entry name" value="AT-RICH INTERACTIVE DOMAIN-CONTAINING PROTEIN 5A"/>
    <property type="match status" value="1"/>
</dbReference>
<accession>A0A3B3QVH2</accession>
<keyword evidence="4" id="KW-0010">Activator</keyword>
<dbReference type="Proteomes" id="UP000261540">
    <property type="component" value="Unplaced"/>
</dbReference>
<dbReference type="InterPro" id="IPR001606">
    <property type="entry name" value="ARID_dom"/>
</dbReference>
<dbReference type="InterPro" id="IPR036431">
    <property type="entry name" value="ARID_dom_sf"/>
</dbReference>
<feature type="compositionally biased region" description="Low complexity" evidence="7">
    <location>
        <begin position="316"/>
        <end position="333"/>
    </location>
</feature>
<dbReference type="GO" id="GO:0005634">
    <property type="term" value="C:nucleus"/>
    <property type="evidence" value="ECO:0007669"/>
    <property type="project" value="UniProtKB-SubCell"/>
</dbReference>
<keyword evidence="10" id="KW-1185">Reference proteome</keyword>
<sequence>MVSSPRSAQEKRQDQAEMDADIKSSMSLSQHSMETEMSGPVNDGDDGSSPGELEMEEKTFLTSLYRFMEERSTPIERIPHLGFKQINLWRIYKAVDKLGGYDSVTARRLWKNVYDELGGSPGSTSAATCTRRHYEKLVLPFERQLRGEEDKPLPPAKPRKQYKKSPDSKNSKAEGRKKRNQLEPESRLGAEEKSEDDAHCETGMCTHSVAWTLPADRPQPDLCGPQMGLATVKDKSATACPVSQLGNGLFPSIQSSGGEVISPLEKKKRLAQASLGLSKLSQSPEKDSGERPSVIHCAQSPGLPRSDRAHGSSEASPVPRSSPSTSRSSSPCSVSSDDCQAVLDSTTCVQNLVSQTPSSYVGNFTSVSYSGGVCKPVTCYPNAKGAAGYLRHRRDFLQVEPEGVKGQRPDSAWTPNCKGEDMNPVLKPHQTSSSNSSSAGYKPNWIPTMSNFTKVHPKTLPSIPFQSGYKFTQNLKRPAMDEMTAYGKKLQLVPSLYQGDLKEKFKPGLPKPLPTQHPLFHSHASMTIPYLLPSYEKTRPMSGHQLKGLQLPPLFVPAQLTLPATQPNSMYRHIMAGAAYSVPLEAVRPYPYPLPIWQPQAGYTIAGLHPQYPSTKL</sequence>
<dbReference type="SMART" id="SM00501">
    <property type="entry name" value="BRIGHT"/>
    <property type="match status" value="1"/>
</dbReference>
<keyword evidence="3" id="KW-0238">DNA-binding</keyword>
<keyword evidence="2" id="KW-0805">Transcription regulation</keyword>
<proteinExistence type="predicted"/>
<feature type="region of interest" description="Disordered" evidence="7">
    <location>
        <begin position="277"/>
        <end position="333"/>
    </location>
</feature>
<protein>
    <submittedName>
        <fullName evidence="9">AT-rich interactive domain 5A</fullName>
    </submittedName>
</protein>
<dbReference type="Gene3D" id="1.10.150.60">
    <property type="entry name" value="ARID DNA-binding domain"/>
    <property type="match status" value="1"/>
</dbReference>
<feature type="region of interest" description="Disordered" evidence="7">
    <location>
        <begin position="1"/>
        <end position="52"/>
    </location>
</feature>
<dbReference type="CTD" id="10865"/>
<evidence type="ECO:0000256" key="5">
    <source>
        <dbReference type="ARBA" id="ARBA00023163"/>
    </source>
</evidence>
<feature type="compositionally biased region" description="Basic and acidic residues" evidence="7">
    <location>
        <begin position="143"/>
        <end position="152"/>
    </location>
</feature>
<dbReference type="Pfam" id="PF01388">
    <property type="entry name" value="ARID"/>
    <property type="match status" value="1"/>
</dbReference>
<evidence type="ECO:0000256" key="6">
    <source>
        <dbReference type="ARBA" id="ARBA00023242"/>
    </source>
</evidence>
<reference evidence="9" key="1">
    <citation type="submission" date="2025-08" db="UniProtKB">
        <authorList>
            <consortium name="Ensembl"/>
        </authorList>
    </citation>
    <scope>IDENTIFICATION</scope>
</reference>
<feature type="region of interest" description="Disordered" evidence="7">
    <location>
        <begin position="402"/>
        <end position="422"/>
    </location>
</feature>
<evidence type="ECO:0000256" key="7">
    <source>
        <dbReference type="SAM" id="MobiDB-lite"/>
    </source>
</evidence>
<evidence type="ECO:0000256" key="2">
    <source>
        <dbReference type="ARBA" id="ARBA00023015"/>
    </source>
</evidence>
<evidence type="ECO:0000259" key="8">
    <source>
        <dbReference type="PROSITE" id="PS51011"/>
    </source>
</evidence>
<keyword evidence="6" id="KW-0539">Nucleus</keyword>
<dbReference type="InterPro" id="IPR051232">
    <property type="entry name" value="ARID/SWI1_ChromRemod"/>
</dbReference>
<dbReference type="GeneTree" id="ENSGT00940000163584"/>
<dbReference type="STRING" id="1676925.ENSPKIP00000009914"/>
<dbReference type="OrthoDB" id="1938591at2759"/>